<dbReference type="AlphaFoldDB" id="A0A1D3D7L0"/>
<feature type="compositionally biased region" description="Low complexity" evidence="1">
    <location>
        <begin position="23"/>
        <end position="37"/>
    </location>
</feature>
<evidence type="ECO:0000313" key="3">
    <source>
        <dbReference type="EMBL" id="OEH79447.1"/>
    </source>
</evidence>
<feature type="transmembrane region" description="Helical" evidence="2">
    <location>
        <begin position="272"/>
        <end position="291"/>
    </location>
</feature>
<evidence type="ECO:0000256" key="1">
    <source>
        <dbReference type="SAM" id="MobiDB-lite"/>
    </source>
</evidence>
<feature type="region of interest" description="Disordered" evidence="1">
    <location>
        <begin position="174"/>
        <end position="211"/>
    </location>
</feature>
<name>A0A1D3D7L0_9EIME</name>
<proteinExistence type="predicted"/>
<dbReference type="InParanoid" id="A0A1D3D7L0"/>
<protein>
    <recommendedName>
        <fullName evidence="5">Transmembrane protein</fullName>
    </recommendedName>
</protein>
<dbReference type="EMBL" id="JROU02000380">
    <property type="protein sequence ID" value="OEH79447.1"/>
    <property type="molecule type" value="Genomic_DNA"/>
</dbReference>
<feature type="region of interest" description="Disordered" evidence="1">
    <location>
        <begin position="1"/>
        <end position="50"/>
    </location>
</feature>
<evidence type="ECO:0000256" key="2">
    <source>
        <dbReference type="SAM" id="Phobius"/>
    </source>
</evidence>
<sequence length="452" mass="48884">MPRTWSFLGSASAQSQSHREGARSSSLAARSASYCSSKPGGPSFPNPRAARRLSGFQAVKQHVLASSEPTEGAPRGPLRGGALDLTEQLSNLDVSEDPKSARRDFRRAPEACFPFSGKPAQLPARRGRGAVLGGFLGAPANRLPSPCSAACSREPSEAPRAPSVSGISLAASQPHDGGPMTPDCIHDPSPRRADQQRLFESSRGHEGEGEISTAATLPAEASQQQLRQQRLQNPTAVQGANLHLPPSKLAPGDLVFAGGEKHGVSSSFSARIGRRTIVAVTAFLWLLIYAYKTLHYSLFVSSARERTGCTACISRGAPIPQQLGPSLQQQYAVALQQEMQPYQRHMVLQQMEYEREVMRQQILRGSAPQLLLQSLGRQDAMQRELAYILSAEKHQPQPLHCSHSNSGISTGEGRPGFFRTLLGSCLFKFLVVLWVAYACVVGSMYAIKQRLI</sequence>
<comment type="caution">
    <text evidence="3">The sequence shown here is derived from an EMBL/GenBank/DDBJ whole genome shotgun (WGS) entry which is preliminary data.</text>
</comment>
<keyword evidence="4" id="KW-1185">Reference proteome</keyword>
<keyword evidence="2" id="KW-1133">Transmembrane helix</keyword>
<feature type="compositionally biased region" description="Polar residues" evidence="1">
    <location>
        <begin position="7"/>
        <end position="16"/>
    </location>
</feature>
<organism evidence="3 4">
    <name type="scientific">Cyclospora cayetanensis</name>
    <dbReference type="NCBI Taxonomy" id="88456"/>
    <lineage>
        <taxon>Eukaryota</taxon>
        <taxon>Sar</taxon>
        <taxon>Alveolata</taxon>
        <taxon>Apicomplexa</taxon>
        <taxon>Conoidasida</taxon>
        <taxon>Coccidia</taxon>
        <taxon>Eucoccidiorida</taxon>
        <taxon>Eimeriorina</taxon>
        <taxon>Eimeriidae</taxon>
        <taxon>Cyclospora</taxon>
    </lineage>
</organism>
<evidence type="ECO:0008006" key="5">
    <source>
        <dbReference type="Google" id="ProtNLM"/>
    </source>
</evidence>
<dbReference type="VEuPathDB" id="ToxoDB:LOC34624078"/>
<reference evidence="3 4" key="1">
    <citation type="journal article" date="2016" name="BMC Genomics">
        <title>Comparative genomics reveals Cyclospora cayetanensis possesses coccidia-like metabolism and invasion components but unique surface antigens.</title>
        <authorList>
            <person name="Liu S."/>
            <person name="Wang L."/>
            <person name="Zheng H."/>
            <person name="Xu Z."/>
            <person name="Roellig D.M."/>
            <person name="Li N."/>
            <person name="Frace M.A."/>
            <person name="Tang K."/>
            <person name="Arrowood M.J."/>
            <person name="Moss D.M."/>
            <person name="Zhang L."/>
            <person name="Feng Y."/>
            <person name="Xiao L."/>
        </authorList>
    </citation>
    <scope>NUCLEOTIDE SEQUENCE [LARGE SCALE GENOMIC DNA]</scope>
    <source>
        <strain evidence="3 4">CHN_HEN01</strain>
    </source>
</reference>
<gene>
    <name evidence="3" type="ORF">cyc_08319</name>
</gene>
<keyword evidence="2" id="KW-0472">Membrane</keyword>
<dbReference type="Proteomes" id="UP000095192">
    <property type="component" value="Unassembled WGS sequence"/>
</dbReference>
<accession>A0A1D3D7L0</accession>
<keyword evidence="2" id="KW-0812">Transmembrane</keyword>
<feature type="transmembrane region" description="Helical" evidence="2">
    <location>
        <begin position="426"/>
        <end position="447"/>
    </location>
</feature>
<dbReference type="VEuPathDB" id="ToxoDB:cyc_08319"/>
<evidence type="ECO:0000313" key="4">
    <source>
        <dbReference type="Proteomes" id="UP000095192"/>
    </source>
</evidence>
<feature type="compositionally biased region" description="Basic and acidic residues" evidence="1">
    <location>
        <begin position="184"/>
        <end position="208"/>
    </location>
</feature>